<comment type="caution">
    <text evidence="3">The sequence shown here is derived from an EMBL/GenBank/DDBJ whole genome shotgun (WGS) entry which is preliminary data.</text>
</comment>
<feature type="chain" id="PRO_5015697798" description="Cytochrome c domain-containing protein" evidence="2">
    <location>
        <begin position="25"/>
        <end position="141"/>
    </location>
</feature>
<evidence type="ECO:0000256" key="1">
    <source>
        <dbReference type="SAM" id="MobiDB-lite"/>
    </source>
</evidence>
<evidence type="ECO:0000256" key="2">
    <source>
        <dbReference type="SAM" id="SignalP"/>
    </source>
</evidence>
<dbReference type="AlphaFoldDB" id="A0A2S8FBW4"/>
<protein>
    <recommendedName>
        <fullName evidence="5">Cytochrome c domain-containing protein</fullName>
    </recommendedName>
</protein>
<dbReference type="OrthoDB" id="286143at2"/>
<dbReference type="RefSeq" id="WP_105332847.1">
    <property type="nucleotide sequence ID" value="NZ_PUHY01000015.1"/>
</dbReference>
<evidence type="ECO:0000313" key="4">
    <source>
        <dbReference type="Proteomes" id="UP000238322"/>
    </source>
</evidence>
<organism evidence="3 4">
    <name type="scientific">Blastopirellula marina</name>
    <dbReference type="NCBI Taxonomy" id="124"/>
    <lineage>
        <taxon>Bacteria</taxon>
        <taxon>Pseudomonadati</taxon>
        <taxon>Planctomycetota</taxon>
        <taxon>Planctomycetia</taxon>
        <taxon>Pirellulales</taxon>
        <taxon>Pirellulaceae</taxon>
        <taxon>Blastopirellula</taxon>
    </lineage>
</organism>
<accession>A0A2S8FBW4</accession>
<evidence type="ECO:0008006" key="5">
    <source>
        <dbReference type="Google" id="ProtNLM"/>
    </source>
</evidence>
<dbReference type="Proteomes" id="UP000238322">
    <property type="component" value="Unassembled WGS sequence"/>
</dbReference>
<proteinExistence type="predicted"/>
<sequence>MKRIALCLVAVVAASSFSIQSAFAVKAFGDAFADRYKLEEPTTDAEKSLAAAVKEAKCTVCHGEKSKKIRNEYGQALAKLLDKSDYGAKRRKDEPEAVQKELFEALDKVAKEKSVSGQTFGEKIAEGKLPAAEGTDSEEEK</sequence>
<gene>
    <name evidence="3" type="ORF">C5Y83_26745</name>
</gene>
<feature type="signal peptide" evidence="2">
    <location>
        <begin position="1"/>
        <end position="24"/>
    </location>
</feature>
<name>A0A2S8FBW4_9BACT</name>
<evidence type="ECO:0000313" key="3">
    <source>
        <dbReference type="EMBL" id="PQO29653.1"/>
    </source>
</evidence>
<keyword evidence="2" id="KW-0732">Signal</keyword>
<reference evidence="3 4" key="1">
    <citation type="submission" date="2018-02" db="EMBL/GenBank/DDBJ databases">
        <title>Comparative genomes isolates from brazilian mangrove.</title>
        <authorList>
            <person name="Araujo J.E."/>
            <person name="Taketani R.G."/>
            <person name="Silva M.C.P."/>
            <person name="Loureco M.V."/>
            <person name="Andreote F.D."/>
        </authorList>
    </citation>
    <scope>NUCLEOTIDE SEQUENCE [LARGE SCALE GENOMIC DNA]</scope>
    <source>
        <strain evidence="3 4">Hex-1 MGV</strain>
    </source>
</reference>
<feature type="region of interest" description="Disordered" evidence="1">
    <location>
        <begin position="113"/>
        <end position="141"/>
    </location>
</feature>
<dbReference type="EMBL" id="PUHY01000015">
    <property type="protein sequence ID" value="PQO29653.1"/>
    <property type="molecule type" value="Genomic_DNA"/>
</dbReference>